<accession>A0A7M5XNE2</accession>
<dbReference type="OrthoDB" id="6037464at2759"/>
<dbReference type="AlphaFoldDB" id="A0A7M5XNE2"/>
<protein>
    <recommendedName>
        <fullName evidence="2">CxC3 like cysteine cluster domain-containing protein</fullName>
    </recommendedName>
</protein>
<name>A0A7M5XNE2_9CNID</name>
<evidence type="ECO:0000313" key="3">
    <source>
        <dbReference type="EnsemblMetazoa" id="CLYHEMP025313.1"/>
    </source>
</evidence>
<dbReference type="InterPro" id="IPR040564">
    <property type="entry name" value="CxC3-like"/>
</dbReference>
<evidence type="ECO:0000259" key="2">
    <source>
        <dbReference type="Pfam" id="PF18804"/>
    </source>
</evidence>
<evidence type="ECO:0000313" key="4">
    <source>
        <dbReference type="Proteomes" id="UP000594262"/>
    </source>
</evidence>
<feature type="region of interest" description="Disordered" evidence="1">
    <location>
        <begin position="35"/>
        <end position="69"/>
    </location>
</feature>
<dbReference type="Pfam" id="PF18804">
    <property type="entry name" value="CxC3"/>
    <property type="match status" value="1"/>
</dbReference>
<dbReference type="RefSeq" id="XP_066934242.1">
    <property type="nucleotide sequence ID" value="XM_067078141.1"/>
</dbReference>
<organism evidence="3 4">
    <name type="scientific">Clytia hemisphaerica</name>
    <dbReference type="NCBI Taxonomy" id="252671"/>
    <lineage>
        <taxon>Eukaryota</taxon>
        <taxon>Metazoa</taxon>
        <taxon>Cnidaria</taxon>
        <taxon>Hydrozoa</taxon>
        <taxon>Hydroidolina</taxon>
        <taxon>Leptothecata</taxon>
        <taxon>Obeliida</taxon>
        <taxon>Clytiidae</taxon>
        <taxon>Clytia</taxon>
    </lineage>
</organism>
<sequence length="321" mass="37296">MAESIEDIWKELQGKKEPKEELKKELLDNLFDPLMPLRKKSKGKTLYGDRDPKKKRYPRKKTSRKGNTANMDVFESGSEFIIDDNDQDQGCSDSNDVTNDEDVLIDILDEAKELLGPVKKRTWGQRIENSESNWFAAREYLLEELVKREERPSSLCYKCFKAEATIKCVTCSPFLLLCPDCDFDFHQSIIFHDRQWFNGYFKPLKPDEHIKDGEIITIPKPMLLFKDCVSCGHLCDNCEIRTMNAQIAVITTRGRFDLNKYTRICCCCGEHTNPFQIRTLIQNGFWPTTLNYARRLLSMKNVSSFGTDFPNACLVHHYKVF</sequence>
<proteinExistence type="predicted"/>
<dbReference type="CDD" id="cd19757">
    <property type="entry name" value="Bbox1"/>
    <property type="match status" value="1"/>
</dbReference>
<dbReference type="GeneID" id="136821922"/>
<feature type="domain" description="CxC3 like cysteine cluster" evidence="2">
    <location>
        <begin position="220"/>
        <end position="296"/>
    </location>
</feature>
<dbReference type="Proteomes" id="UP000594262">
    <property type="component" value="Unplaced"/>
</dbReference>
<dbReference type="EnsemblMetazoa" id="CLYHEMT025313.1">
    <property type="protein sequence ID" value="CLYHEMP025313.1"/>
    <property type="gene ID" value="CLYHEMG025313"/>
</dbReference>
<keyword evidence="4" id="KW-1185">Reference proteome</keyword>
<feature type="compositionally biased region" description="Basic residues" evidence="1">
    <location>
        <begin position="53"/>
        <end position="64"/>
    </location>
</feature>
<evidence type="ECO:0000256" key="1">
    <source>
        <dbReference type="SAM" id="MobiDB-lite"/>
    </source>
</evidence>
<reference evidence="3" key="1">
    <citation type="submission" date="2021-01" db="UniProtKB">
        <authorList>
            <consortium name="EnsemblMetazoa"/>
        </authorList>
    </citation>
    <scope>IDENTIFICATION</scope>
</reference>